<dbReference type="GO" id="GO:0052689">
    <property type="term" value="F:carboxylic ester hydrolase activity"/>
    <property type="evidence" value="ECO:0007669"/>
    <property type="project" value="InterPro"/>
</dbReference>
<protein>
    <recommendedName>
        <fullName evidence="5">Alpha/beta hydrolase fold-3 domain-containing protein</fullName>
    </recommendedName>
</protein>
<dbReference type="Pfam" id="PF07859">
    <property type="entry name" value="Abhydrolase_3"/>
    <property type="match status" value="2"/>
</dbReference>
<evidence type="ECO:0000256" key="4">
    <source>
        <dbReference type="SAM" id="Phobius"/>
    </source>
</evidence>
<feature type="domain" description="Alpha/beta hydrolase fold-3" evidence="5">
    <location>
        <begin position="358"/>
        <end position="420"/>
    </location>
</feature>
<evidence type="ECO:0000256" key="1">
    <source>
        <dbReference type="ARBA" id="ARBA00010515"/>
    </source>
</evidence>
<reference evidence="6" key="1">
    <citation type="submission" date="2022-11" db="UniProtKB">
        <authorList>
            <consortium name="EnsemblMetazoa"/>
        </authorList>
    </citation>
    <scope>IDENTIFICATION</scope>
</reference>
<comment type="similarity">
    <text evidence="1">Belongs to the 'GDXG' lipolytic enzyme family.</text>
</comment>
<dbReference type="RefSeq" id="XP_038070625.1">
    <property type="nucleotide sequence ID" value="XM_038214697.1"/>
</dbReference>
<evidence type="ECO:0000259" key="5">
    <source>
        <dbReference type="Pfam" id="PF07859"/>
    </source>
</evidence>
<organism evidence="6 7">
    <name type="scientific">Patiria miniata</name>
    <name type="common">Bat star</name>
    <name type="synonym">Asterina miniata</name>
    <dbReference type="NCBI Taxonomy" id="46514"/>
    <lineage>
        <taxon>Eukaryota</taxon>
        <taxon>Metazoa</taxon>
        <taxon>Echinodermata</taxon>
        <taxon>Eleutherozoa</taxon>
        <taxon>Asterozoa</taxon>
        <taxon>Asteroidea</taxon>
        <taxon>Valvatacea</taxon>
        <taxon>Valvatida</taxon>
        <taxon>Asterinidae</taxon>
        <taxon>Patiria</taxon>
    </lineage>
</organism>
<dbReference type="InterPro" id="IPR029058">
    <property type="entry name" value="AB_hydrolase_fold"/>
</dbReference>
<evidence type="ECO:0000313" key="7">
    <source>
        <dbReference type="Proteomes" id="UP000887568"/>
    </source>
</evidence>
<dbReference type="InterPro" id="IPR050300">
    <property type="entry name" value="GDXG_lipolytic_enzyme"/>
</dbReference>
<dbReference type="GeneID" id="119739681"/>
<feature type="active site" evidence="3">
    <location>
        <position position="418"/>
    </location>
</feature>
<dbReference type="InterPro" id="IPR017157">
    <property type="entry name" value="Arylacetamide_deacetylase"/>
</dbReference>
<keyword evidence="4" id="KW-1133">Transmembrane helix</keyword>
<accession>A0A914B2R1</accession>
<dbReference type="OrthoDB" id="408631at2759"/>
<dbReference type="SUPFAM" id="SSF53474">
    <property type="entry name" value="alpha/beta-Hydrolases"/>
    <property type="match status" value="1"/>
</dbReference>
<dbReference type="PANTHER" id="PTHR48081">
    <property type="entry name" value="AB HYDROLASE SUPERFAMILY PROTEIN C4A8.06C"/>
    <property type="match status" value="1"/>
</dbReference>
<dbReference type="InterPro" id="IPR013094">
    <property type="entry name" value="AB_hydrolase_3"/>
</dbReference>
<feature type="active site" evidence="3">
    <location>
        <position position="227"/>
    </location>
</feature>
<sequence>MAVNLELIHVCTNALLVSQSADQTPRYTHAVVFIFLANGEAIMVHVRGILLAFVVAVVAVATYIVLEPIPEGVDSPCTLKIVSNFLILSPYGMKALPTGLVDWLDERFRAHSRASEPRVPYRDAVFDRVPVRIFADEPAGEKTDKRPAIVFYHGGGFVSSSVDMHHSLTAMLARELNVVVVSVDYRLAPKYPFPAAIDDCTAATVWFLKHIGDFNVDPGRVAIMGDSAGGNLAAATAQRLTFDPEYRDLPRPKLQVLIVPCLQAFDFHTPSYQQNGKYNTLILRRITMATYWNKYLLGNKGDVTEAMLINNHTSAAAKSSPLVQKCLSRDLIPDEFKRPDYRAPSNDFGDDALYEEIKDVLLDPDYAPLMREDLRGLPEAYILTAEYDVLRDDGIMYAKRLEKAGVPVTWKHYKTGFHALFGNLIPSEVGKQGDKDFLQFALKKL</sequence>
<dbReference type="PANTHER" id="PTHR48081:SF8">
    <property type="entry name" value="ALPHA_BETA HYDROLASE FOLD-3 DOMAIN-CONTAINING PROTEIN-RELATED"/>
    <property type="match status" value="1"/>
</dbReference>
<dbReference type="Gene3D" id="3.40.50.1820">
    <property type="entry name" value="alpha/beta hydrolase"/>
    <property type="match status" value="1"/>
</dbReference>
<evidence type="ECO:0000313" key="6">
    <source>
        <dbReference type="EnsemblMetazoa" id="XP_038070625.1"/>
    </source>
</evidence>
<evidence type="ECO:0000256" key="3">
    <source>
        <dbReference type="PIRSR" id="PIRSR037251-1"/>
    </source>
</evidence>
<dbReference type="PIRSF" id="PIRSF037251">
    <property type="entry name" value="Arylacetamide_deacetylase"/>
    <property type="match status" value="1"/>
</dbReference>
<dbReference type="AlphaFoldDB" id="A0A914B2R1"/>
<feature type="domain" description="Alpha/beta hydrolase fold-3" evidence="5">
    <location>
        <begin position="149"/>
        <end position="307"/>
    </location>
</feature>
<keyword evidence="4" id="KW-0472">Membrane</keyword>
<proteinExistence type="inferred from homology"/>
<name>A0A914B2R1_PATMI</name>
<evidence type="ECO:0000256" key="2">
    <source>
        <dbReference type="ARBA" id="ARBA00022801"/>
    </source>
</evidence>
<feature type="active site" evidence="3">
    <location>
        <position position="388"/>
    </location>
</feature>
<dbReference type="EnsemblMetazoa" id="XM_038214697.1">
    <property type="protein sequence ID" value="XP_038070625.1"/>
    <property type="gene ID" value="LOC119739681"/>
</dbReference>
<keyword evidence="2" id="KW-0378">Hydrolase</keyword>
<dbReference type="Proteomes" id="UP000887568">
    <property type="component" value="Unplaced"/>
</dbReference>
<keyword evidence="4" id="KW-0812">Transmembrane</keyword>
<feature type="transmembrane region" description="Helical" evidence="4">
    <location>
        <begin position="48"/>
        <end position="66"/>
    </location>
</feature>
<dbReference type="GO" id="GO:0016020">
    <property type="term" value="C:membrane"/>
    <property type="evidence" value="ECO:0007669"/>
    <property type="project" value="InterPro"/>
</dbReference>
<keyword evidence="7" id="KW-1185">Reference proteome</keyword>